<feature type="domain" description="TIR" evidence="2">
    <location>
        <begin position="616"/>
        <end position="745"/>
    </location>
</feature>
<dbReference type="InterPro" id="IPR011989">
    <property type="entry name" value="ARM-like"/>
</dbReference>
<dbReference type="PANTHER" id="PTHR46270:SF2">
    <property type="entry name" value="TIR DOMAIN-CONTAINING PROTEIN"/>
    <property type="match status" value="1"/>
</dbReference>
<dbReference type="SUPFAM" id="SSF48371">
    <property type="entry name" value="ARM repeat"/>
    <property type="match status" value="1"/>
</dbReference>
<organism evidence="3 4">
    <name type="scientific">Stylophora pistillata</name>
    <name type="common">Smooth cauliflower coral</name>
    <dbReference type="NCBI Taxonomy" id="50429"/>
    <lineage>
        <taxon>Eukaryota</taxon>
        <taxon>Metazoa</taxon>
        <taxon>Cnidaria</taxon>
        <taxon>Anthozoa</taxon>
        <taxon>Hexacorallia</taxon>
        <taxon>Scleractinia</taxon>
        <taxon>Astrocoeniina</taxon>
        <taxon>Pocilloporidae</taxon>
        <taxon>Stylophora</taxon>
    </lineage>
</organism>
<dbReference type="Gene3D" id="1.25.10.10">
    <property type="entry name" value="Leucine-rich Repeat Variant"/>
    <property type="match status" value="1"/>
</dbReference>
<gene>
    <name evidence="3" type="ORF">AWC38_SpisGene3093</name>
</gene>
<dbReference type="PROSITE" id="PS50104">
    <property type="entry name" value="TIR"/>
    <property type="match status" value="1"/>
</dbReference>
<protein>
    <recommendedName>
        <fullName evidence="2">TIR domain-containing protein</fullName>
    </recommendedName>
</protein>
<feature type="repeat" description="ARM" evidence="1">
    <location>
        <begin position="533"/>
        <end position="572"/>
    </location>
</feature>
<proteinExistence type="predicted"/>
<dbReference type="Proteomes" id="UP000225706">
    <property type="component" value="Unassembled WGS sequence"/>
</dbReference>
<reference evidence="4" key="1">
    <citation type="journal article" date="2017" name="bioRxiv">
        <title>Comparative analysis of the genomes of Stylophora pistillata and Acropora digitifera provides evidence for extensive differences between species of corals.</title>
        <authorList>
            <person name="Voolstra C.R."/>
            <person name="Li Y."/>
            <person name="Liew Y.J."/>
            <person name="Baumgarten S."/>
            <person name="Zoccola D."/>
            <person name="Flot J.-F."/>
            <person name="Tambutte S."/>
            <person name="Allemand D."/>
            <person name="Aranda M."/>
        </authorList>
    </citation>
    <scope>NUCLEOTIDE SEQUENCE [LARGE SCALE GENOMIC DNA]</scope>
</reference>
<dbReference type="OrthoDB" id="2148946at2759"/>
<sequence length="842" mass="95435">MGLRGEAEYAYQLRKQIIPLMMERRFQPRGWLGIIMGTKLWMDYREMENFEAGTSHLIKELGKTVKSQGSGKHKSKEDDLTKTLLSYKKNHRNVYVYLSECEKLIRGLHSYLASGKLASNEAFWKADCLVGLYGKIPDPTSRHLVANFLVDVNLPEFLTEIVRILRSRLYHEEPSQAGEKTVGPVEKDVKATRKKKATALKARSEDEIPSEGNSDAKWTVEVLLSVAVAILNFTDFHDAFCVACGNAGLIREYLELLEHLKKCTPEFEVHTTFLTSAEDKDSNFSRKGSLIFEVLGVLHNLSKRISLKKHFDDGNAVETLLSFFRTKFPVYRMTSLLTLAYLVDEKNNHLIMASEDIMGRSYILITSKSLRDPETKTISKWTARGRTLSRLLGSLVNMAIQVPNRTVFLDSNGIQHLLPFLLSPVIAFYIKSLICLAYLVEEEDNEAVMTDAEPIKFIIHMLDKAIKSSTREYLGFSARAIADEPIKDILKLLDKASHSANRRSLGFSAAEIAYGLMHVATNDGNKRMIGQHGGIPMLVSMLRGPKEHKEEQVAATKALYMLSFDKTNKEIIKTDRDTMSSLQSLQSSDNKEILQAVSGIMWEIHGKKGHSENTDSEEHVMISYQWDTQQAMLRVKQELETRGFSVWMDVEQMEGSILETMARAVEKSSVLVVAMSRKYQNSPNCRSEAEYAYQRRKRIIPLMMESGYNPEGWLGIILGAKLWMDFRKEPNVGIQQLLKEISKVKTATSQSQLMGSTPLKASGSEKVLKWRKEDVAKWLQDIGFPVEGISVRGKLDGPLLHMLNELRKESPELFYSSVKTDLCFPTVIEVLQFTKELKELFG</sequence>
<evidence type="ECO:0000313" key="4">
    <source>
        <dbReference type="Proteomes" id="UP000225706"/>
    </source>
</evidence>
<dbReference type="Gene3D" id="1.10.150.50">
    <property type="entry name" value="Transcription Factor, Ets-1"/>
    <property type="match status" value="1"/>
</dbReference>
<evidence type="ECO:0000259" key="2">
    <source>
        <dbReference type="PROSITE" id="PS50104"/>
    </source>
</evidence>
<dbReference type="PROSITE" id="PS50176">
    <property type="entry name" value="ARM_REPEAT"/>
    <property type="match status" value="1"/>
</dbReference>
<comment type="caution">
    <text evidence="3">The sequence shown here is derived from an EMBL/GenBank/DDBJ whole genome shotgun (WGS) entry which is preliminary data.</text>
</comment>
<evidence type="ECO:0000313" key="3">
    <source>
        <dbReference type="EMBL" id="PFX32098.1"/>
    </source>
</evidence>
<dbReference type="InterPro" id="IPR000157">
    <property type="entry name" value="TIR_dom"/>
</dbReference>
<dbReference type="PANTHER" id="PTHR46270">
    <property type="entry name" value="ARMADILLO-TYPE FOLD-RELATED"/>
    <property type="match status" value="1"/>
</dbReference>
<name>A0A2B4SU40_STYPI</name>
<dbReference type="InterPro" id="IPR000225">
    <property type="entry name" value="Armadillo"/>
</dbReference>
<dbReference type="InterPro" id="IPR013761">
    <property type="entry name" value="SAM/pointed_sf"/>
</dbReference>
<dbReference type="Gene3D" id="3.40.50.10140">
    <property type="entry name" value="Toll/interleukin-1 receptor homology (TIR) domain"/>
    <property type="match status" value="1"/>
</dbReference>
<dbReference type="AlphaFoldDB" id="A0A2B4SU40"/>
<dbReference type="InterPro" id="IPR035897">
    <property type="entry name" value="Toll_tir_struct_dom_sf"/>
</dbReference>
<keyword evidence="4" id="KW-1185">Reference proteome</keyword>
<dbReference type="Pfam" id="PF13676">
    <property type="entry name" value="TIR_2"/>
    <property type="match status" value="1"/>
</dbReference>
<dbReference type="SUPFAM" id="SSF52200">
    <property type="entry name" value="Toll/Interleukin receptor TIR domain"/>
    <property type="match status" value="1"/>
</dbReference>
<dbReference type="EMBL" id="LSMT01000027">
    <property type="protein sequence ID" value="PFX32098.1"/>
    <property type="molecule type" value="Genomic_DNA"/>
</dbReference>
<evidence type="ECO:0000256" key="1">
    <source>
        <dbReference type="PROSITE-ProRule" id="PRU00259"/>
    </source>
</evidence>
<dbReference type="InterPro" id="IPR016024">
    <property type="entry name" value="ARM-type_fold"/>
</dbReference>
<dbReference type="STRING" id="50429.A0A2B4SU40"/>
<dbReference type="GO" id="GO:0007165">
    <property type="term" value="P:signal transduction"/>
    <property type="evidence" value="ECO:0007669"/>
    <property type="project" value="InterPro"/>
</dbReference>
<dbReference type="SUPFAM" id="SSF47769">
    <property type="entry name" value="SAM/Pointed domain"/>
    <property type="match status" value="1"/>
</dbReference>
<accession>A0A2B4SU40</accession>